<dbReference type="Proteomes" id="UP001433268">
    <property type="component" value="Unassembled WGS sequence"/>
</dbReference>
<dbReference type="GeneID" id="92048942"/>
<evidence type="ECO:0000313" key="3">
    <source>
        <dbReference type="EMBL" id="KAK8071364.1"/>
    </source>
</evidence>
<sequence length="489" mass="52526">MHSFKIRSFIGLLATTFSVAEAAVGLCSKADSVERDVVVIGGGAAGAHAAVWLRDHGKTVALVEKQDTLGGHTAVYHDPATGTPINVGVQAWMEYKDTFDFVTRMGVSTNGSMHFASLTSQYVDFQTGKLVDGYAAPSEDAKFAALQVYLDACEKYEGMLLPGFFNFPEPEQIPEDLLMPFGQFVEKYDIAAAVPQLWQSTVQGVGNFMEVPTMYIMQASPAPMVRALLGKGAAAVPPSGNLHELYERIGDFLGDDVQYSSQAVASTRTEDDGVTVTVQSSVGDNNANNCTIHAKRLLIAIEPTVANMAPFELEESEREVFAKLGYTTVYAGIVRHPALKVGTSYGNTLPAAAPANYTVYPLPAQVGRFDYLDMTSDMFSFTAVGTDADTPASMRALIGQTIAGMVSTGVAAAEPTGETEEVEFTAFADHGMMHSRVSAAELRGGFIQEQLGLQGRRSTWYTGAAFTSAFSTVLWEYNNMLLPDVIKGI</sequence>
<dbReference type="InterPro" id="IPR050464">
    <property type="entry name" value="Zeta_carotene_desat/Oxidored"/>
</dbReference>
<evidence type="ECO:0000256" key="1">
    <source>
        <dbReference type="SAM" id="SignalP"/>
    </source>
</evidence>
<evidence type="ECO:0000259" key="2">
    <source>
        <dbReference type="Pfam" id="PF01593"/>
    </source>
</evidence>
<dbReference type="InterPro" id="IPR002937">
    <property type="entry name" value="Amino_oxidase"/>
</dbReference>
<protein>
    <recommendedName>
        <fullName evidence="2">Amine oxidase domain-containing protein</fullName>
    </recommendedName>
</protein>
<dbReference type="Pfam" id="PF01593">
    <property type="entry name" value="Amino_oxidase"/>
    <property type="match status" value="1"/>
</dbReference>
<dbReference type="EMBL" id="JAQQWN010000008">
    <property type="protein sequence ID" value="KAK8071364.1"/>
    <property type="molecule type" value="Genomic_DNA"/>
</dbReference>
<dbReference type="RefSeq" id="XP_066665172.1">
    <property type="nucleotide sequence ID" value="XM_066815882.1"/>
</dbReference>
<reference evidence="3 4" key="1">
    <citation type="submission" date="2023-01" db="EMBL/GenBank/DDBJ databases">
        <title>Analysis of 21 Apiospora genomes using comparative genomics revels a genus with tremendous synthesis potential of carbohydrate active enzymes and secondary metabolites.</title>
        <authorList>
            <person name="Sorensen T."/>
        </authorList>
    </citation>
    <scope>NUCLEOTIDE SEQUENCE [LARGE SCALE GENOMIC DNA]</scope>
    <source>
        <strain evidence="3 4">CBS 114990</strain>
    </source>
</reference>
<dbReference type="InterPro" id="IPR036188">
    <property type="entry name" value="FAD/NAD-bd_sf"/>
</dbReference>
<keyword evidence="1" id="KW-0732">Signal</keyword>
<dbReference type="PANTHER" id="PTHR42923">
    <property type="entry name" value="PROTOPORPHYRINOGEN OXIDASE"/>
    <property type="match status" value="1"/>
</dbReference>
<organism evidence="3 4">
    <name type="scientific">Apiospora hydei</name>
    <dbReference type="NCBI Taxonomy" id="1337664"/>
    <lineage>
        <taxon>Eukaryota</taxon>
        <taxon>Fungi</taxon>
        <taxon>Dikarya</taxon>
        <taxon>Ascomycota</taxon>
        <taxon>Pezizomycotina</taxon>
        <taxon>Sordariomycetes</taxon>
        <taxon>Xylariomycetidae</taxon>
        <taxon>Amphisphaeriales</taxon>
        <taxon>Apiosporaceae</taxon>
        <taxon>Apiospora</taxon>
    </lineage>
</organism>
<dbReference type="Gene3D" id="3.30.70.1990">
    <property type="match status" value="1"/>
</dbReference>
<accession>A0ABR1VJF6</accession>
<name>A0ABR1VJF6_9PEZI</name>
<evidence type="ECO:0000313" key="4">
    <source>
        <dbReference type="Proteomes" id="UP001433268"/>
    </source>
</evidence>
<gene>
    <name evidence="3" type="ORF">PG997_011567</name>
</gene>
<feature type="chain" id="PRO_5045752298" description="Amine oxidase domain-containing protein" evidence="1">
    <location>
        <begin position="23"/>
        <end position="489"/>
    </location>
</feature>
<dbReference type="Gene3D" id="1.10.405.20">
    <property type="match status" value="1"/>
</dbReference>
<dbReference type="SUPFAM" id="SSF51905">
    <property type="entry name" value="FAD/NAD(P)-binding domain"/>
    <property type="match status" value="1"/>
</dbReference>
<feature type="signal peptide" evidence="1">
    <location>
        <begin position="1"/>
        <end position="22"/>
    </location>
</feature>
<feature type="domain" description="Amine oxidase" evidence="2">
    <location>
        <begin position="48"/>
        <end position="333"/>
    </location>
</feature>
<dbReference type="PANTHER" id="PTHR42923:SF26">
    <property type="entry name" value="FMN REDUCTASE LOT6, PUTATIVE (AFU_ORTHOLOGUE AFUA_7G06600)-RELATED"/>
    <property type="match status" value="1"/>
</dbReference>
<comment type="caution">
    <text evidence="3">The sequence shown here is derived from an EMBL/GenBank/DDBJ whole genome shotgun (WGS) entry which is preliminary data.</text>
</comment>
<keyword evidence="4" id="KW-1185">Reference proteome</keyword>
<dbReference type="Gene3D" id="3.50.50.60">
    <property type="entry name" value="FAD/NAD(P)-binding domain"/>
    <property type="match status" value="1"/>
</dbReference>
<proteinExistence type="predicted"/>